<dbReference type="GO" id="GO:0003729">
    <property type="term" value="F:mRNA binding"/>
    <property type="evidence" value="ECO:0007669"/>
    <property type="project" value="TreeGrafter"/>
</dbReference>
<keyword evidence="2" id="KW-0810">Translation regulation</keyword>
<dbReference type="InterPro" id="IPR016024">
    <property type="entry name" value="ARM-type_fold"/>
</dbReference>
<feature type="repeat" description="Pumilio" evidence="3">
    <location>
        <begin position="301"/>
        <end position="336"/>
    </location>
</feature>
<evidence type="ECO:0000256" key="4">
    <source>
        <dbReference type="SAM" id="MobiDB-lite"/>
    </source>
</evidence>
<dbReference type="GO" id="GO:0006417">
    <property type="term" value="P:regulation of translation"/>
    <property type="evidence" value="ECO:0007669"/>
    <property type="project" value="UniProtKB-KW"/>
</dbReference>
<dbReference type="EMBL" id="JAUUTY010000004">
    <property type="protein sequence ID" value="KAK1647626.1"/>
    <property type="molecule type" value="Genomic_DNA"/>
</dbReference>
<protein>
    <recommendedName>
        <fullName evidence="5">PUM-HD domain-containing protein</fullName>
    </recommendedName>
</protein>
<dbReference type="PANTHER" id="PTHR12537">
    <property type="entry name" value="RNA BINDING PROTEIN PUMILIO-RELATED"/>
    <property type="match status" value="1"/>
</dbReference>
<dbReference type="PANTHER" id="PTHR12537:SF135">
    <property type="entry name" value="PUM-HD DOMAIN-CONTAINING PROTEIN"/>
    <property type="match status" value="1"/>
</dbReference>
<dbReference type="AlphaFoldDB" id="A0AAD8W8P1"/>
<dbReference type="InterPro" id="IPR001313">
    <property type="entry name" value="Pumilio_RNA-bd_rpt"/>
</dbReference>
<evidence type="ECO:0000313" key="6">
    <source>
        <dbReference type="EMBL" id="KAK1647626.1"/>
    </source>
</evidence>
<organism evidence="6 7">
    <name type="scientific">Lolium multiflorum</name>
    <name type="common">Italian ryegrass</name>
    <name type="synonym">Lolium perenne subsp. multiflorum</name>
    <dbReference type="NCBI Taxonomy" id="4521"/>
    <lineage>
        <taxon>Eukaryota</taxon>
        <taxon>Viridiplantae</taxon>
        <taxon>Streptophyta</taxon>
        <taxon>Embryophyta</taxon>
        <taxon>Tracheophyta</taxon>
        <taxon>Spermatophyta</taxon>
        <taxon>Magnoliopsida</taxon>
        <taxon>Liliopsida</taxon>
        <taxon>Poales</taxon>
        <taxon>Poaceae</taxon>
        <taxon>BOP clade</taxon>
        <taxon>Pooideae</taxon>
        <taxon>Poodae</taxon>
        <taxon>Poeae</taxon>
        <taxon>Poeae Chloroplast Group 2 (Poeae type)</taxon>
        <taxon>Loliodinae</taxon>
        <taxon>Loliinae</taxon>
        <taxon>Lolium</taxon>
    </lineage>
</organism>
<feature type="region of interest" description="Disordered" evidence="4">
    <location>
        <begin position="53"/>
        <end position="106"/>
    </location>
</feature>
<dbReference type="PROSITE" id="PS50303">
    <property type="entry name" value="PUM_HD"/>
    <property type="match status" value="1"/>
</dbReference>
<evidence type="ECO:0000256" key="2">
    <source>
        <dbReference type="ARBA" id="ARBA00022845"/>
    </source>
</evidence>
<gene>
    <name evidence="6" type="ORF">QYE76_065431</name>
</gene>
<reference evidence="6" key="1">
    <citation type="submission" date="2023-07" db="EMBL/GenBank/DDBJ databases">
        <title>A chromosome-level genome assembly of Lolium multiflorum.</title>
        <authorList>
            <person name="Chen Y."/>
            <person name="Copetti D."/>
            <person name="Kolliker R."/>
            <person name="Studer B."/>
        </authorList>
    </citation>
    <scope>NUCLEOTIDE SEQUENCE</scope>
    <source>
        <strain evidence="6">02402/16</strain>
        <tissue evidence="6">Leaf</tissue>
    </source>
</reference>
<evidence type="ECO:0000259" key="5">
    <source>
        <dbReference type="PROSITE" id="PS50303"/>
    </source>
</evidence>
<feature type="compositionally biased region" description="Basic and acidic residues" evidence="4">
    <location>
        <begin position="1"/>
        <end position="27"/>
    </location>
</feature>
<keyword evidence="7" id="KW-1185">Reference proteome</keyword>
<feature type="region of interest" description="Disordered" evidence="4">
    <location>
        <begin position="1"/>
        <end position="28"/>
    </location>
</feature>
<sequence length="460" mass="51954">MADKGKSKLVDEDLRSNSSNEGKRKEVWEDDAVAAALGHHRRDRSLFLGVLQEQNDPRSEELAPDNQNVPINVDTKTDQRLPQQSSSASSRSAFETSVEQHTQQKVDVENQESCMRALIDPDEEYAYRLWIQSLEAMKNHHAPDADVEKALSGQHQPTTNAPDSDRVMSTHVDSLLQQIKHPVDHHIRLIHIKGHVPAISVDPNGSRFILKKLDTATTGEIVMLYNEITPLMKSLITNVFANSVILKLLDYGPSVYTRKLIGNLKGYVLDLSLQLYGCRVIQKKALEFCRDPQMKQALVTEILESVNELSVDPYGNYVVQYIVEHGEPREREIIVLKFDGRVMQMSHEKHSSNVIEKCLIHGSYMDRKRIIVEIFCAAGGTTADHLLGMIVHEYANYVIQRILEVSREWQVDVIVKLVRRHEAMLAKYPHGRHVIAQVERVVNARAGLPGSVAPAPPQFP</sequence>
<dbReference type="Pfam" id="PF00806">
    <property type="entry name" value="PUF"/>
    <property type="match status" value="5"/>
</dbReference>
<keyword evidence="1" id="KW-0677">Repeat</keyword>
<dbReference type="SMART" id="SM00025">
    <property type="entry name" value="Pumilio"/>
    <property type="match status" value="6"/>
</dbReference>
<evidence type="ECO:0000256" key="1">
    <source>
        <dbReference type="ARBA" id="ARBA00022737"/>
    </source>
</evidence>
<dbReference type="SUPFAM" id="SSF48371">
    <property type="entry name" value="ARM repeat"/>
    <property type="match status" value="1"/>
</dbReference>
<accession>A0AAD8W8P1</accession>
<feature type="repeat" description="Pumilio" evidence="3">
    <location>
        <begin position="381"/>
        <end position="416"/>
    </location>
</feature>
<dbReference type="InterPro" id="IPR033133">
    <property type="entry name" value="PUM-HD"/>
</dbReference>
<dbReference type="PROSITE" id="PS50302">
    <property type="entry name" value="PUM"/>
    <property type="match status" value="3"/>
</dbReference>
<dbReference type="InterPro" id="IPR011989">
    <property type="entry name" value="ARM-like"/>
</dbReference>
<evidence type="ECO:0000256" key="3">
    <source>
        <dbReference type="PROSITE-ProRule" id="PRU00317"/>
    </source>
</evidence>
<dbReference type="Proteomes" id="UP001231189">
    <property type="component" value="Unassembled WGS sequence"/>
</dbReference>
<dbReference type="Gene3D" id="1.25.10.10">
    <property type="entry name" value="Leucine-rich Repeat Variant"/>
    <property type="match status" value="2"/>
</dbReference>
<feature type="domain" description="PUM-HD" evidence="5">
    <location>
        <begin position="89"/>
        <end position="442"/>
    </location>
</feature>
<dbReference type="GO" id="GO:0005737">
    <property type="term" value="C:cytoplasm"/>
    <property type="evidence" value="ECO:0007669"/>
    <property type="project" value="TreeGrafter"/>
</dbReference>
<name>A0AAD8W8P1_LOLMU</name>
<feature type="repeat" description="Pumilio" evidence="3">
    <location>
        <begin position="337"/>
        <end position="373"/>
    </location>
</feature>
<proteinExistence type="predicted"/>
<evidence type="ECO:0000313" key="7">
    <source>
        <dbReference type="Proteomes" id="UP001231189"/>
    </source>
</evidence>
<comment type="caution">
    <text evidence="6">The sequence shown here is derived from an EMBL/GenBank/DDBJ whole genome shotgun (WGS) entry which is preliminary data.</text>
</comment>